<proteinExistence type="predicted"/>
<evidence type="ECO:0000313" key="2">
    <source>
        <dbReference type="EMBL" id="RFN55152.1"/>
    </source>
</evidence>
<feature type="compositionally biased region" description="Polar residues" evidence="1">
    <location>
        <begin position="1"/>
        <end position="32"/>
    </location>
</feature>
<keyword evidence="3" id="KW-1185">Reference proteome</keyword>
<gene>
    <name evidence="2" type="ORF">FIE12Z_664</name>
</gene>
<organism evidence="2 3">
    <name type="scientific">Fusarium flagelliforme</name>
    <dbReference type="NCBI Taxonomy" id="2675880"/>
    <lineage>
        <taxon>Eukaryota</taxon>
        <taxon>Fungi</taxon>
        <taxon>Dikarya</taxon>
        <taxon>Ascomycota</taxon>
        <taxon>Pezizomycotina</taxon>
        <taxon>Sordariomycetes</taxon>
        <taxon>Hypocreomycetidae</taxon>
        <taxon>Hypocreales</taxon>
        <taxon>Nectriaceae</taxon>
        <taxon>Fusarium</taxon>
        <taxon>Fusarium incarnatum-equiseti species complex</taxon>
    </lineage>
</organism>
<reference evidence="2 3" key="1">
    <citation type="journal article" date="2018" name="PLoS Pathog.">
        <title>Evolution of structural diversity of trichothecenes, a family of toxins produced by plant pathogenic and entomopathogenic fungi.</title>
        <authorList>
            <person name="Proctor R.H."/>
            <person name="McCormick S.P."/>
            <person name="Kim H.S."/>
            <person name="Cardoza R.E."/>
            <person name="Stanley A.M."/>
            <person name="Lindo L."/>
            <person name="Kelly A."/>
            <person name="Brown D.W."/>
            <person name="Lee T."/>
            <person name="Vaughan M.M."/>
            <person name="Alexander N.J."/>
            <person name="Busman M."/>
            <person name="Gutierrez S."/>
        </authorList>
    </citation>
    <scope>NUCLEOTIDE SEQUENCE [LARGE SCALE GENOMIC DNA]</scope>
    <source>
        <strain evidence="2 3">NRRL 13405</strain>
    </source>
</reference>
<dbReference type="AlphaFoldDB" id="A0A395N4U7"/>
<feature type="compositionally biased region" description="Polar residues" evidence="1">
    <location>
        <begin position="40"/>
        <end position="141"/>
    </location>
</feature>
<sequence length="237" mass="25970">MPPSGPSHTNQNMHRQYQNFSDPHPQANNTRNTAHDTSESRSSGTPRDNNPGPSRRQNQDSSSPHPKANNTTNTSQDTSESRNSGISRNNDPGPSSRQNGNSSGPDPKANNTTNTVQDTSGSRSSVISRNNNPGPSSSVPTLANSVNLEYIWFIDPADSKPYESIRVSRGVENNVYGKVPGLDYVWAASVDNWEALKNMYNHTPGNKASIIMAKHVDVGVARKIRLDWRLFKQSMGQ</sequence>
<comment type="caution">
    <text evidence="2">The sequence shown here is derived from an EMBL/GenBank/DDBJ whole genome shotgun (WGS) entry which is preliminary data.</text>
</comment>
<accession>A0A395N4U7</accession>
<name>A0A395N4U7_9HYPO</name>
<feature type="region of interest" description="Disordered" evidence="1">
    <location>
        <begin position="1"/>
        <end position="141"/>
    </location>
</feature>
<protein>
    <submittedName>
        <fullName evidence="2">Uncharacterized protein</fullName>
    </submittedName>
</protein>
<dbReference type="Proteomes" id="UP000265631">
    <property type="component" value="Unassembled WGS sequence"/>
</dbReference>
<dbReference type="EMBL" id="PXXK01000010">
    <property type="protein sequence ID" value="RFN55152.1"/>
    <property type="molecule type" value="Genomic_DNA"/>
</dbReference>
<evidence type="ECO:0000313" key="3">
    <source>
        <dbReference type="Proteomes" id="UP000265631"/>
    </source>
</evidence>
<evidence type="ECO:0000256" key="1">
    <source>
        <dbReference type="SAM" id="MobiDB-lite"/>
    </source>
</evidence>